<name>A0ABU9F5T1_9ENTR</name>
<dbReference type="SMART" id="SM00749">
    <property type="entry name" value="BON"/>
    <property type="match status" value="2"/>
</dbReference>
<evidence type="ECO:0000313" key="4">
    <source>
        <dbReference type="Proteomes" id="UP001312893"/>
    </source>
</evidence>
<dbReference type="InterPro" id="IPR014004">
    <property type="entry name" value="Transpt-assoc_nodulatn_dom_bac"/>
</dbReference>
<feature type="domain" description="BON" evidence="2">
    <location>
        <begin position="57"/>
        <end position="125"/>
    </location>
</feature>
<dbReference type="Proteomes" id="UP001312893">
    <property type="component" value="Unassembled WGS sequence"/>
</dbReference>
<protein>
    <submittedName>
        <fullName evidence="3">Molecular chaperone OsmY</fullName>
    </submittedName>
</protein>
<dbReference type="RefSeq" id="WP_123757609.1">
    <property type="nucleotide sequence ID" value="NZ_JARXNK020000099.1"/>
</dbReference>
<keyword evidence="4" id="KW-1185">Reference proteome</keyword>
<sequence length="203" mass="20861">MTRLKNAGALVALFLGSAMISVSAYAENSTTDSAKSVANSAGQAVDSSLNKVGDFMDDSTITARVKAALIDDKSISSAGISVKTENKVVTLSGSVDSTAQKEQALSVAKNVKGVTTVTDKLSVSEEQSASLKGYAGDTAITSQIKAKLLADDMVPSRNITVETSDGVVQLSGSVETRQQADRAADIAKAISGVKSVENNLSVK</sequence>
<dbReference type="Gene3D" id="3.30.1340.30">
    <property type="match status" value="2"/>
</dbReference>
<feature type="chain" id="PRO_5045963210" evidence="1">
    <location>
        <begin position="27"/>
        <end position="203"/>
    </location>
</feature>
<comment type="caution">
    <text evidence="3">The sequence shown here is derived from an EMBL/GenBank/DDBJ whole genome shotgun (WGS) entry which is preliminary data.</text>
</comment>
<dbReference type="InterPro" id="IPR007055">
    <property type="entry name" value="BON_dom"/>
</dbReference>
<keyword evidence="1" id="KW-0732">Signal</keyword>
<dbReference type="InterPro" id="IPR051686">
    <property type="entry name" value="Lipoprotein_DolP"/>
</dbReference>
<accession>A0ABU9F5T1</accession>
<reference evidence="3 4" key="1">
    <citation type="submission" date="2024-04" db="EMBL/GenBank/DDBJ databases">
        <title>Two novel Raoultella species associated with bleeding cankers of broadleaf hosts, Raoultella scottia sp. nov. and Raoultella lignicola sp. nov.</title>
        <authorList>
            <person name="Brady C.L."/>
        </authorList>
    </citation>
    <scope>NUCLEOTIDE SEQUENCE [LARGE SCALE GENOMIC DNA]</scope>
    <source>
        <strain evidence="3 4">TW_WC1a.1</strain>
    </source>
</reference>
<dbReference type="PANTHER" id="PTHR34606">
    <property type="entry name" value="BON DOMAIN-CONTAINING PROTEIN"/>
    <property type="match status" value="1"/>
</dbReference>
<feature type="domain" description="BON" evidence="2">
    <location>
        <begin position="136"/>
        <end position="203"/>
    </location>
</feature>
<dbReference type="PANTHER" id="PTHR34606:SF11">
    <property type="entry name" value="OSMOTICALLY-INDUCIBLE PROTEIN Y"/>
    <property type="match status" value="1"/>
</dbReference>
<evidence type="ECO:0000256" key="1">
    <source>
        <dbReference type="SAM" id="SignalP"/>
    </source>
</evidence>
<evidence type="ECO:0000313" key="3">
    <source>
        <dbReference type="EMBL" id="MEL0551156.1"/>
    </source>
</evidence>
<proteinExistence type="predicted"/>
<dbReference type="PROSITE" id="PS50914">
    <property type="entry name" value="BON"/>
    <property type="match status" value="2"/>
</dbReference>
<evidence type="ECO:0000259" key="2">
    <source>
        <dbReference type="PROSITE" id="PS50914"/>
    </source>
</evidence>
<dbReference type="NCBIfam" id="NF007858">
    <property type="entry name" value="PRK10568.1"/>
    <property type="match status" value="1"/>
</dbReference>
<organism evidence="3 4">
    <name type="scientific">Raoultella lignicola</name>
    <dbReference type="NCBI Taxonomy" id="3040939"/>
    <lineage>
        <taxon>Bacteria</taxon>
        <taxon>Pseudomonadati</taxon>
        <taxon>Pseudomonadota</taxon>
        <taxon>Gammaproteobacteria</taxon>
        <taxon>Enterobacterales</taxon>
        <taxon>Enterobacteriaceae</taxon>
        <taxon>Klebsiella/Raoultella group</taxon>
        <taxon>Raoultella</taxon>
    </lineage>
</organism>
<feature type="signal peptide" evidence="1">
    <location>
        <begin position="1"/>
        <end position="26"/>
    </location>
</feature>
<dbReference type="EMBL" id="JARXNK020000099">
    <property type="protein sequence ID" value="MEL0551156.1"/>
    <property type="molecule type" value="Genomic_DNA"/>
</dbReference>
<dbReference type="Pfam" id="PF04972">
    <property type="entry name" value="BON"/>
    <property type="match status" value="2"/>
</dbReference>
<gene>
    <name evidence="3" type="primary">osmY</name>
    <name evidence="3" type="ORF">QFI96_005470</name>
</gene>